<dbReference type="EMBL" id="UINC01119706">
    <property type="protein sequence ID" value="SVC93729.1"/>
    <property type="molecule type" value="Genomic_DNA"/>
</dbReference>
<sequence length="32" mass="3582">MRLSQRIFSVVAFTIVVGFGWFLLPLAANAQE</sequence>
<protein>
    <submittedName>
        <fullName evidence="2">Uncharacterized protein</fullName>
    </submittedName>
</protein>
<evidence type="ECO:0000313" key="2">
    <source>
        <dbReference type="EMBL" id="SVC93729.1"/>
    </source>
</evidence>
<organism evidence="2">
    <name type="scientific">marine metagenome</name>
    <dbReference type="NCBI Taxonomy" id="408172"/>
    <lineage>
        <taxon>unclassified sequences</taxon>
        <taxon>metagenomes</taxon>
        <taxon>ecological metagenomes</taxon>
    </lineage>
</organism>
<keyword evidence="1" id="KW-1133">Transmembrane helix</keyword>
<keyword evidence="1" id="KW-0812">Transmembrane</keyword>
<feature type="non-terminal residue" evidence="2">
    <location>
        <position position="32"/>
    </location>
</feature>
<proteinExistence type="predicted"/>
<gene>
    <name evidence="2" type="ORF">METZ01_LOCUS346583</name>
</gene>
<reference evidence="2" key="1">
    <citation type="submission" date="2018-05" db="EMBL/GenBank/DDBJ databases">
        <authorList>
            <person name="Lanie J.A."/>
            <person name="Ng W.-L."/>
            <person name="Kazmierczak K.M."/>
            <person name="Andrzejewski T.M."/>
            <person name="Davidsen T.M."/>
            <person name="Wayne K.J."/>
            <person name="Tettelin H."/>
            <person name="Glass J.I."/>
            <person name="Rusch D."/>
            <person name="Podicherti R."/>
            <person name="Tsui H.-C.T."/>
            <person name="Winkler M.E."/>
        </authorList>
    </citation>
    <scope>NUCLEOTIDE SEQUENCE</scope>
</reference>
<name>A0A382R7M4_9ZZZZ</name>
<evidence type="ECO:0000256" key="1">
    <source>
        <dbReference type="SAM" id="Phobius"/>
    </source>
</evidence>
<accession>A0A382R7M4</accession>
<feature type="transmembrane region" description="Helical" evidence="1">
    <location>
        <begin position="7"/>
        <end position="28"/>
    </location>
</feature>
<keyword evidence="1" id="KW-0472">Membrane</keyword>
<dbReference type="AlphaFoldDB" id="A0A382R7M4"/>